<comment type="caution">
    <text evidence="1">The sequence shown here is derived from an EMBL/GenBank/DDBJ whole genome shotgun (WGS) entry which is preliminary data.</text>
</comment>
<keyword evidence="2" id="KW-1185">Reference proteome</keyword>
<dbReference type="Proteomes" id="UP001152795">
    <property type="component" value="Unassembled WGS sequence"/>
</dbReference>
<gene>
    <name evidence="1" type="ORF">PACLA_8A003719</name>
</gene>
<protein>
    <submittedName>
        <fullName evidence="1">Uncharacterized protein</fullName>
    </submittedName>
</protein>
<evidence type="ECO:0000313" key="2">
    <source>
        <dbReference type="Proteomes" id="UP001152795"/>
    </source>
</evidence>
<dbReference type="OrthoDB" id="416454at2759"/>
<organism evidence="1 2">
    <name type="scientific">Paramuricea clavata</name>
    <name type="common">Red gorgonian</name>
    <name type="synonym">Violescent sea-whip</name>
    <dbReference type="NCBI Taxonomy" id="317549"/>
    <lineage>
        <taxon>Eukaryota</taxon>
        <taxon>Metazoa</taxon>
        <taxon>Cnidaria</taxon>
        <taxon>Anthozoa</taxon>
        <taxon>Octocorallia</taxon>
        <taxon>Malacalcyonacea</taxon>
        <taxon>Plexauridae</taxon>
        <taxon>Paramuricea</taxon>
    </lineage>
</organism>
<dbReference type="AlphaFoldDB" id="A0A6S7G3P9"/>
<accession>A0A6S7G3P9</accession>
<dbReference type="PANTHER" id="PTHR47510:SF3">
    <property type="entry name" value="ENDO_EXONUCLEASE_PHOSPHATASE DOMAIN-CONTAINING PROTEIN"/>
    <property type="match status" value="1"/>
</dbReference>
<reference evidence="1" key="1">
    <citation type="submission" date="2020-04" db="EMBL/GenBank/DDBJ databases">
        <authorList>
            <person name="Alioto T."/>
            <person name="Alioto T."/>
            <person name="Gomez Garrido J."/>
        </authorList>
    </citation>
    <scope>NUCLEOTIDE SEQUENCE</scope>
    <source>
        <strain evidence="1">A484AB</strain>
    </source>
</reference>
<name>A0A6S7G3P9_PARCT</name>
<dbReference type="PANTHER" id="PTHR47510">
    <property type="entry name" value="REVERSE TRANSCRIPTASE DOMAIN-CONTAINING PROTEIN"/>
    <property type="match status" value="1"/>
</dbReference>
<evidence type="ECO:0000313" key="1">
    <source>
        <dbReference type="EMBL" id="CAB3986538.1"/>
    </source>
</evidence>
<sequence length="146" mass="16712">MPTRVTSSSEALIDVILASNPKQVNEVKVFENSISDHEIIYAKLQLKPARPKPVYVTTRSFKQYNANNFQSEVAQAPWSVVLDVFDDVEDKLNAFNILFNDLLDEHAPLKTIKIRGRPNPCVTNEIRELMKTRDSWKKKAKKSKDP</sequence>
<proteinExistence type="predicted"/>
<dbReference type="EMBL" id="CACRXK020001030">
    <property type="protein sequence ID" value="CAB3986538.1"/>
    <property type="molecule type" value="Genomic_DNA"/>
</dbReference>